<dbReference type="Pfam" id="PF02518">
    <property type="entry name" value="HATPase_c"/>
    <property type="match status" value="1"/>
</dbReference>
<dbReference type="InterPro" id="IPR003594">
    <property type="entry name" value="HATPase_dom"/>
</dbReference>
<dbReference type="Pfam" id="PF00512">
    <property type="entry name" value="HisKA"/>
    <property type="match status" value="1"/>
</dbReference>
<feature type="domain" description="Histidine kinase" evidence="15">
    <location>
        <begin position="272"/>
        <end position="493"/>
    </location>
</feature>
<proteinExistence type="predicted"/>
<dbReference type="CDD" id="cd00082">
    <property type="entry name" value="HisKA"/>
    <property type="match status" value="1"/>
</dbReference>
<keyword evidence="4 13" id="KW-0597">Phosphoprotein</keyword>
<sequence>MLKNRGVNLRTKISIGLILSYTVVISALLLINNNVSKNLKEVLLLNEAKLMAETVIGTAQTNMHSANIAHIISSLSAIDDVSHLFIVNAKTKKILVSNLNKLKNQSLYYIQNDLKASLEKIDLTKRNNQLIGGEGIIYTSLFNAVSKDKKSIEKLIFIIRLSDHKVTGFLHEKTQILIFSAIIGLAFAVSFTLFLFKFQIYRPMNLLIQEIKHAHLNDKPIALQYKSHDEFGYLISAYNKLMSDFFENRENLKLQKELSEQAAKSKSDFLAVMSHEIRTPLNGVVGISSLLNKTHLRGEQKEYCETIIASGKQLLSVINDILDFSKIDAGKLILDLQKRDLNKILKTTVSMFEVTAKNRNIKLISKIEPSIKHNLRLDETRIRQVLVNLISNAFKFTKAGQVTILADVLQSNLKHCTVRFSVTDTGIGLSQSQIDKLFSKFVQADTSTTRKYGGTGLGLAICKSLVELMGGKIWIESELGKGASFIFDLSFEVLDLITYEAEEKDLEIEITGKKILLVEDVLINQKIVNEILKNNSLDIANDGIEAIDKVQQKSYEVILMDCLMPKMDGFEATTKIRELGITTPIIALTASALQETKDQCKEAGMDDYLSKPFDVDEIYKTLAKWL</sequence>
<keyword evidence="18" id="KW-1185">Reference proteome</keyword>
<dbReference type="PROSITE" id="PS50110">
    <property type="entry name" value="RESPONSE_REGULATORY"/>
    <property type="match status" value="1"/>
</dbReference>
<name>A0A1I1ESS3_9GAMM</name>
<dbReference type="CDD" id="cd17546">
    <property type="entry name" value="REC_hyHK_CKI1_RcsC-like"/>
    <property type="match status" value="1"/>
</dbReference>
<dbReference type="GO" id="GO:0005524">
    <property type="term" value="F:ATP binding"/>
    <property type="evidence" value="ECO:0007669"/>
    <property type="project" value="UniProtKB-KW"/>
</dbReference>
<dbReference type="RefSeq" id="WP_091979378.1">
    <property type="nucleotide sequence ID" value="NZ_FOLO01000002.1"/>
</dbReference>
<dbReference type="CDD" id="cd16922">
    <property type="entry name" value="HATPase_EvgS-ArcB-TorS-like"/>
    <property type="match status" value="1"/>
</dbReference>
<evidence type="ECO:0000259" key="16">
    <source>
        <dbReference type="PROSITE" id="PS50110"/>
    </source>
</evidence>
<gene>
    <name evidence="17" type="ORF">SAMN02745724_00408</name>
</gene>
<dbReference type="SMART" id="SM00387">
    <property type="entry name" value="HATPase_c"/>
    <property type="match status" value="1"/>
</dbReference>
<evidence type="ECO:0000259" key="15">
    <source>
        <dbReference type="PROSITE" id="PS50109"/>
    </source>
</evidence>
<feature type="transmembrane region" description="Helical" evidence="14">
    <location>
        <begin position="176"/>
        <end position="196"/>
    </location>
</feature>
<keyword evidence="11" id="KW-0902">Two-component regulatory system</keyword>
<evidence type="ECO:0000256" key="5">
    <source>
        <dbReference type="ARBA" id="ARBA00022679"/>
    </source>
</evidence>
<evidence type="ECO:0000256" key="7">
    <source>
        <dbReference type="ARBA" id="ARBA00022741"/>
    </source>
</evidence>
<dbReference type="Proteomes" id="UP000198862">
    <property type="component" value="Unassembled WGS sequence"/>
</dbReference>
<dbReference type="Gene3D" id="3.40.50.2300">
    <property type="match status" value="1"/>
</dbReference>
<evidence type="ECO:0000256" key="13">
    <source>
        <dbReference type="PROSITE-ProRule" id="PRU00169"/>
    </source>
</evidence>
<evidence type="ECO:0000256" key="1">
    <source>
        <dbReference type="ARBA" id="ARBA00000085"/>
    </source>
</evidence>
<dbReference type="InterPro" id="IPR036097">
    <property type="entry name" value="HisK_dim/P_sf"/>
</dbReference>
<feature type="modified residue" description="4-aspartylphosphate" evidence="13">
    <location>
        <position position="561"/>
    </location>
</feature>
<dbReference type="EMBL" id="FOLO01000002">
    <property type="protein sequence ID" value="SFB89752.1"/>
    <property type="molecule type" value="Genomic_DNA"/>
</dbReference>
<dbReference type="SMART" id="SM00388">
    <property type="entry name" value="HisKA"/>
    <property type="match status" value="1"/>
</dbReference>
<keyword evidence="5" id="KW-0808">Transferase</keyword>
<evidence type="ECO:0000256" key="4">
    <source>
        <dbReference type="ARBA" id="ARBA00022553"/>
    </source>
</evidence>
<dbReference type="InterPro" id="IPR004358">
    <property type="entry name" value="Sig_transdc_His_kin-like_C"/>
</dbReference>
<keyword evidence="9" id="KW-0067">ATP-binding</keyword>
<keyword evidence="7" id="KW-0547">Nucleotide-binding</keyword>
<evidence type="ECO:0000256" key="9">
    <source>
        <dbReference type="ARBA" id="ARBA00022840"/>
    </source>
</evidence>
<dbReference type="InterPro" id="IPR005467">
    <property type="entry name" value="His_kinase_dom"/>
</dbReference>
<comment type="subcellular location">
    <subcellularLocation>
        <location evidence="2">Membrane</location>
    </subcellularLocation>
</comment>
<feature type="domain" description="Response regulatory" evidence="16">
    <location>
        <begin position="514"/>
        <end position="626"/>
    </location>
</feature>
<keyword evidence="8 17" id="KW-0418">Kinase</keyword>
<evidence type="ECO:0000313" key="18">
    <source>
        <dbReference type="Proteomes" id="UP000198862"/>
    </source>
</evidence>
<dbReference type="Pfam" id="PF00072">
    <property type="entry name" value="Response_reg"/>
    <property type="match status" value="1"/>
</dbReference>
<dbReference type="PANTHER" id="PTHR45339">
    <property type="entry name" value="HYBRID SIGNAL TRANSDUCTION HISTIDINE KINASE J"/>
    <property type="match status" value="1"/>
</dbReference>
<keyword evidence="10 14" id="KW-1133">Transmembrane helix</keyword>
<dbReference type="FunFam" id="1.10.287.130:FF:000004">
    <property type="entry name" value="Ethylene receptor 1"/>
    <property type="match status" value="1"/>
</dbReference>
<dbReference type="SUPFAM" id="SSF47384">
    <property type="entry name" value="Homodimeric domain of signal transducing histidine kinase"/>
    <property type="match status" value="1"/>
</dbReference>
<dbReference type="OrthoDB" id="9810730at2"/>
<dbReference type="SUPFAM" id="SSF55874">
    <property type="entry name" value="ATPase domain of HSP90 chaperone/DNA topoisomerase II/histidine kinase"/>
    <property type="match status" value="1"/>
</dbReference>
<evidence type="ECO:0000256" key="2">
    <source>
        <dbReference type="ARBA" id="ARBA00004370"/>
    </source>
</evidence>
<evidence type="ECO:0000313" key="17">
    <source>
        <dbReference type="EMBL" id="SFB89752.1"/>
    </source>
</evidence>
<dbReference type="SUPFAM" id="SSF52172">
    <property type="entry name" value="CheY-like"/>
    <property type="match status" value="1"/>
</dbReference>
<keyword evidence="12 14" id="KW-0472">Membrane</keyword>
<dbReference type="AlphaFoldDB" id="A0A1I1ESS3"/>
<protein>
    <recommendedName>
        <fullName evidence="3">histidine kinase</fullName>
        <ecNumber evidence="3">2.7.13.3</ecNumber>
    </recommendedName>
</protein>
<evidence type="ECO:0000256" key="8">
    <source>
        <dbReference type="ARBA" id="ARBA00022777"/>
    </source>
</evidence>
<keyword evidence="6 14" id="KW-0812">Transmembrane</keyword>
<evidence type="ECO:0000256" key="10">
    <source>
        <dbReference type="ARBA" id="ARBA00022989"/>
    </source>
</evidence>
<dbReference type="GO" id="GO:0016020">
    <property type="term" value="C:membrane"/>
    <property type="evidence" value="ECO:0007669"/>
    <property type="project" value="UniProtKB-SubCell"/>
</dbReference>
<dbReference type="PROSITE" id="PS50109">
    <property type="entry name" value="HIS_KIN"/>
    <property type="match status" value="1"/>
</dbReference>
<dbReference type="EC" id="2.7.13.3" evidence="3"/>
<evidence type="ECO:0000256" key="6">
    <source>
        <dbReference type="ARBA" id="ARBA00022692"/>
    </source>
</evidence>
<dbReference type="Gene3D" id="1.10.287.130">
    <property type="match status" value="1"/>
</dbReference>
<evidence type="ECO:0000256" key="12">
    <source>
        <dbReference type="ARBA" id="ARBA00023136"/>
    </source>
</evidence>
<evidence type="ECO:0000256" key="14">
    <source>
        <dbReference type="SAM" id="Phobius"/>
    </source>
</evidence>
<dbReference type="STRING" id="1123010.SAMN02745724_00408"/>
<dbReference type="InterPro" id="IPR003661">
    <property type="entry name" value="HisK_dim/P_dom"/>
</dbReference>
<dbReference type="PANTHER" id="PTHR45339:SF1">
    <property type="entry name" value="HYBRID SIGNAL TRANSDUCTION HISTIDINE KINASE J"/>
    <property type="match status" value="1"/>
</dbReference>
<accession>A0A1I1ESS3</accession>
<evidence type="ECO:0000256" key="3">
    <source>
        <dbReference type="ARBA" id="ARBA00012438"/>
    </source>
</evidence>
<organism evidence="17 18">
    <name type="scientific">Pseudoalteromonas denitrificans DSM 6059</name>
    <dbReference type="NCBI Taxonomy" id="1123010"/>
    <lineage>
        <taxon>Bacteria</taxon>
        <taxon>Pseudomonadati</taxon>
        <taxon>Pseudomonadota</taxon>
        <taxon>Gammaproteobacteria</taxon>
        <taxon>Alteromonadales</taxon>
        <taxon>Pseudoalteromonadaceae</taxon>
        <taxon>Pseudoalteromonas</taxon>
    </lineage>
</organism>
<reference evidence="17 18" key="1">
    <citation type="submission" date="2016-10" db="EMBL/GenBank/DDBJ databases">
        <authorList>
            <person name="de Groot N.N."/>
        </authorList>
    </citation>
    <scope>NUCLEOTIDE SEQUENCE [LARGE SCALE GENOMIC DNA]</scope>
    <source>
        <strain evidence="17 18">DSM 6059</strain>
    </source>
</reference>
<comment type="catalytic activity">
    <reaction evidence="1">
        <text>ATP + protein L-histidine = ADP + protein N-phospho-L-histidine.</text>
        <dbReference type="EC" id="2.7.13.3"/>
    </reaction>
</comment>
<dbReference type="SMART" id="SM00448">
    <property type="entry name" value="REC"/>
    <property type="match status" value="1"/>
</dbReference>
<dbReference type="Gene3D" id="3.30.565.10">
    <property type="entry name" value="Histidine kinase-like ATPase, C-terminal domain"/>
    <property type="match status" value="1"/>
</dbReference>
<dbReference type="GO" id="GO:0000155">
    <property type="term" value="F:phosphorelay sensor kinase activity"/>
    <property type="evidence" value="ECO:0007669"/>
    <property type="project" value="InterPro"/>
</dbReference>
<dbReference type="InterPro" id="IPR036890">
    <property type="entry name" value="HATPase_C_sf"/>
</dbReference>
<feature type="transmembrane region" description="Helical" evidence="14">
    <location>
        <begin position="12"/>
        <end position="31"/>
    </location>
</feature>
<dbReference type="InterPro" id="IPR001789">
    <property type="entry name" value="Sig_transdc_resp-reg_receiver"/>
</dbReference>
<dbReference type="PRINTS" id="PR00344">
    <property type="entry name" value="BCTRLSENSOR"/>
</dbReference>
<evidence type="ECO:0000256" key="11">
    <source>
        <dbReference type="ARBA" id="ARBA00023012"/>
    </source>
</evidence>
<dbReference type="InterPro" id="IPR011006">
    <property type="entry name" value="CheY-like_superfamily"/>
</dbReference>
<dbReference type="FunFam" id="3.30.565.10:FF:000010">
    <property type="entry name" value="Sensor histidine kinase RcsC"/>
    <property type="match status" value="1"/>
</dbReference>